<dbReference type="Gene3D" id="1.20.1250.20">
    <property type="entry name" value="MFS general substrate transporter like domains"/>
    <property type="match status" value="1"/>
</dbReference>
<dbReference type="PANTHER" id="PTHR42718">
    <property type="entry name" value="MAJOR FACILITATOR SUPERFAMILY MULTIDRUG TRANSPORTER MFSC"/>
    <property type="match status" value="1"/>
</dbReference>
<organism evidence="11 12">
    <name type="scientific">Paenibacillus glycanilyticus</name>
    <dbReference type="NCBI Taxonomy" id="126569"/>
    <lineage>
        <taxon>Bacteria</taxon>
        <taxon>Bacillati</taxon>
        <taxon>Bacillota</taxon>
        <taxon>Bacilli</taxon>
        <taxon>Bacillales</taxon>
        <taxon>Paenibacillaceae</taxon>
        <taxon>Paenibacillus</taxon>
    </lineage>
</organism>
<feature type="transmembrane region" description="Helical" evidence="9">
    <location>
        <begin position="457"/>
        <end position="475"/>
    </location>
</feature>
<dbReference type="InterPro" id="IPR020846">
    <property type="entry name" value="MFS_dom"/>
</dbReference>
<evidence type="ECO:0000256" key="7">
    <source>
        <dbReference type="ARBA" id="ARBA00023136"/>
    </source>
</evidence>
<feature type="transmembrane region" description="Helical" evidence="9">
    <location>
        <begin position="332"/>
        <end position="349"/>
    </location>
</feature>
<reference evidence="11 12" key="1">
    <citation type="submission" date="2023-03" db="EMBL/GenBank/DDBJ databases">
        <title>Draft genome sequence of the bacteria which degrade cell wall of Tricholomamatutake.</title>
        <authorList>
            <person name="Konishi Y."/>
            <person name="Fukuta Y."/>
            <person name="Shirasaka N."/>
        </authorList>
    </citation>
    <scope>NUCLEOTIDE SEQUENCE [LARGE SCALE GENOMIC DNA]</scope>
    <source>
        <strain evidence="12">mu1</strain>
    </source>
</reference>
<feature type="compositionally biased region" description="Basic and acidic residues" evidence="8">
    <location>
        <begin position="545"/>
        <end position="560"/>
    </location>
</feature>
<keyword evidence="3" id="KW-0813">Transport</keyword>
<dbReference type="PRINTS" id="PR01036">
    <property type="entry name" value="TCRTETB"/>
</dbReference>
<feature type="transmembrane region" description="Helical" evidence="9">
    <location>
        <begin position="361"/>
        <end position="379"/>
    </location>
</feature>
<comment type="similarity">
    <text evidence="2">Belongs to the major facilitator superfamily. EmrB family.</text>
</comment>
<feature type="compositionally biased region" description="Basic and acidic residues" evidence="8">
    <location>
        <begin position="509"/>
        <end position="535"/>
    </location>
</feature>
<feature type="transmembrane region" description="Helical" evidence="9">
    <location>
        <begin position="271"/>
        <end position="292"/>
    </location>
</feature>
<evidence type="ECO:0000259" key="10">
    <source>
        <dbReference type="PROSITE" id="PS50850"/>
    </source>
</evidence>
<dbReference type="InterPro" id="IPR011701">
    <property type="entry name" value="MFS"/>
</dbReference>
<evidence type="ECO:0000256" key="1">
    <source>
        <dbReference type="ARBA" id="ARBA00004651"/>
    </source>
</evidence>
<feature type="domain" description="Major facilitator superfamily (MFS) profile" evidence="10">
    <location>
        <begin position="14"/>
        <end position="480"/>
    </location>
</feature>
<dbReference type="InterPro" id="IPR004638">
    <property type="entry name" value="EmrB-like"/>
</dbReference>
<evidence type="ECO:0000256" key="2">
    <source>
        <dbReference type="ARBA" id="ARBA00008537"/>
    </source>
</evidence>
<feature type="transmembrane region" description="Helical" evidence="9">
    <location>
        <begin position="199"/>
        <end position="218"/>
    </location>
</feature>
<evidence type="ECO:0000256" key="8">
    <source>
        <dbReference type="SAM" id="MobiDB-lite"/>
    </source>
</evidence>
<keyword evidence="4" id="KW-1003">Cell membrane</keyword>
<feature type="transmembrane region" description="Helical" evidence="9">
    <location>
        <begin position="166"/>
        <end position="187"/>
    </location>
</feature>
<keyword evidence="7 9" id="KW-0472">Membrane</keyword>
<dbReference type="SUPFAM" id="SSF103473">
    <property type="entry name" value="MFS general substrate transporter"/>
    <property type="match status" value="1"/>
</dbReference>
<comment type="caution">
    <text evidence="11">The sequence shown here is derived from an EMBL/GenBank/DDBJ whole genome shotgun (WGS) entry which is preliminary data.</text>
</comment>
<feature type="transmembrane region" description="Helical" evidence="9">
    <location>
        <begin position="230"/>
        <end position="251"/>
    </location>
</feature>
<dbReference type="PROSITE" id="PS50850">
    <property type="entry name" value="MFS"/>
    <property type="match status" value="1"/>
</dbReference>
<dbReference type="EMBL" id="BSSQ01000004">
    <property type="protein sequence ID" value="GLX66868.1"/>
    <property type="molecule type" value="Genomic_DNA"/>
</dbReference>
<feature type="transmembrane region" description="Helical" evidence="9">
    <location>
        <begin position="141"/>
        <end position="160"/>
    </location>
</feature>
<feature type="transmembrane region" description="Helical" evidence="9">
    <location>
        <begin position="105"/>
        <end position="129"/>
    </location>
</feature>
<keyword evidence="6 9" id="KW-1133">Transmembrane helix</keyword>
<protein>
    <submittedName>
        <fullName evidence="11">MFS transporter</fullName>
    </submittedName>
</protein>
<dbReference type="RefSeq" id="WP_284237584.1">
    <property type="nucleotide sequence ID" value="NZ_BSSQ01000004.1"/>
</dbReference>
<gene>
    <name evidence="11" type="ORF">MU1_12120</name>
</gene>
<proteinExistence type="inferred from homology"/>
<dbReference type="Gene3D" id="1.20.1720.10">
    <property type="entry name" value="Multidrug resistance protein D"/>
    <property type="match status" value="1"/>
</dbReference>
<keyword evidence="12" id="KW-1185">Reference proteome</keyword>
<feature type="transmembrane region" description="Helical" evidence="9">
    <location>
        <begin position="80"/>
        <end position="99"/>
    </location>
</feature>
<dbReference type="Pfam" id="PF07690">
    <property type="entry name" value="MFS_1"/>
    <property type="match status" value="1"/>
</dbReference>
<evidence type="ECO:0000313" key="11">
    <source>
        <dbReference type="EMBL" id="GLX66868.1"/>
    </source>
</evidence>
<evidence type="ECO:0000256" key="3">
    <source>
        <dbReference type="ARBA" id="ARBA00022448"/>
    </source>
</evidence>
<feature type="transmembrane region" description="Helical" evidence="9">
    <location>
        <begin position="57"/>
        <end position="73"/>
    </location>
</feature>
<evidence type="ECO:0000256" key="9">
    <source>
        <dbReference type="SAM" id="Phobius"/>
    </source>
</evidence>
<evidence type="ECO:0000256" key="5">
    <source>
        <dbReference type="ARBA" id="ARBA00022692"/>
    </source>
</evidence>
<accession>A0ABQ6G797</accession>
<comment type="subcellular location">
    <subcellularLocation>
        <location evidence="1">Cell membrane</location>
        <topology evidence="1">Multi-pass membrane protein</topology>
    </subcellularLocation>
</comment>
<feature type="region of interest" description="Disordered" evidence="8">
    <location>
        <begin position="504"/>
        <end position="598"/>
    </location>
</feature>
<evidence type="ECO:0000256" key="6">
    <source>
        <dbReference type="ARBA" id="ARBA00022989"/>
    </source>
</evidence>
<sequence length="598" mass="65158">MTTMVSNQLRKGPIMASLLIAAFVALLSQTVLNVALPKMMADLDVGESTIQWLSNGYMLVNGVLVPISAYLINRFTTRKLFLVASSLFAIGTIVCALSGDFSSLLIGRLVQACGAGILMPLMSIVTLTIFPVEERGKAMGLMGVAMIFAPAVGPTLSGWVVEHYDWHVLFYIILPLAILAVVFGAFSMKDVIKTSRPNLDILSVILSTLGFGGLLYGFSEAGTEGWDSTEVITCLAVGAVALILFVVRSLLMKIPLLEMRVFKYPMFSLTALINAIITMAMFSGMILLPIFLQNIRHFTPLESGLLLLPGAILMGIMSPITGMVFDKIGARWLAVVGLAITAVTTYEFSHLEIDSSYNHMMLFYTLRMFGMSMLMMPIQTAGLNQLPRRLNAHGSAMSQTLRNVSGALGTAILVTIMTNKAASHAKELIIAGNVNPTDKAAMGDITVQSTIYGINQSFVVATWLTIAALVLAFFIRKVKPAEEAVQVPQVPDKAAAVAAMEAAPAAERASMEDRSERDGNAERSERQNADGDFRNAIRGFLTPEPAKDKDNDFSDQEYRKAILRLQGKPEQDESQEEMNDKGYRESLKKLNRSTKENE</sequence>
<dbReference type="Proteomes" id="UP001157114">
    <property type="component" value="Unassembled WGS sequence"/>
</dbReference>
<dbReference type="PANTHER" id="PTHR42718:SF9">
    <property type="entry name" value="MAJOR FACILITATOR SUPERFAMILY MULTIDRUG TRANSPORTER MFSC"/>
    <property type="match status" value="1"/>
</dbReference>
<name>A0ABQ6G797_9BACL</name>
<dbReference type="InterPro" id="IPR036259">
    <property type="entry name" value="MFS_trans_sf"/>
</dbReference>
<feature type="transmembrane region" description="Helical" evidence="9">
    <location>
        <begin position="304"/>
        <end position="325"/>
    </location>
</feature>
<evidence type="ECO:0000256" key="4">
    <source>
        <dbReference type="ARBA" id="ARBA00022475"/>
    </source>
</evidence>
<evidence type="ECO:0000313" key="12">
    <source>
        <dbReference type="Proteomes" id="UP001157114"/>
    </source>
</evidence>
<keyword evidence="5 9" id="KW-0812">Transmembrane</keyword>
<feature type="compositionally biased region" description="Basic and acidic residues" evidence="8">
    <location>
        <begin position="578"/>
        <end position="598"/>
    </location>
</feature>
<dbReference type="NCBIfam" id="TIGR00711">
    <property type="entry name" value="efflux_EmrB"/>
    <property type="match status" value="1"/>
</dbReference>
<dbReference type="CDD" id="cd17503">
    <property type="entry name" value="MFS_LmrB_MDR_like"/>
    <property type="match status" value="1"/>
</dbReference>